<organism evidence="2 3">
    <name type="scientific">Plasmodium ovale wallikeri</name>
    <dbReference type="NCBI Taxonomy" id="864142"/>
    <lineage>
        <taxon>Eukaryota</taxon>
        <taxon>Sar</taxon>
        <taxon>Alveolata</taxon>
        <taxon>Apicomplexa</taxon>
        <taxon>Aconoidasida</taxon>
        <taxon>Haemosporida</taxon>
        <taxon>Plasmodiidae</taxon>
        <taxon>Plasmodium</taxon>
        <taxon>Plasmodium (Plasmodium)</taxon>
    </lineage>
</organism>
<feature type="compositionally biased region" description="Polar residues" evidence="1">
    <location>
        <begin position="204"/>
        <end position="221"/>
    </location>
</feature>
<sequence length="300" mass="35514">MARRITLNKHATKILRCSYRIFVILYNPYRTILRGSFKKIRKFRHKVNQIGQKNYEEEDKNKSKISKNFVTKEWNIIRSALEVTFKSQKVNRLCYLDNDKKINHKKYILDLHELFRNFCIQKKERLQNTSEVDFEKCSEYMSWIDEKKKEIQGRDPNYDYIKQYEEYFYIHTNCNYPWLLKGTPDIICRMKTRTSAGEKDNKPKTLNSPSQSAPDVTTVSNSKEKKDIPAVAESVPKGEQDPAKAKPPDTADEKEPKKFSPTLDGNIAGIKNDLFHRLYIHRKLHQPFHIENSMFQNLNL</sequence>
<feature type="compositionally biased region" description="Basic and acidic residues" evidence="1">
    <location>
        <begin position="236"/>
        <end position="258"/>
    </location>
</feature>
<dbReference type="AlphaFoldDB" id="A0A1A9AIU9"/>
<name>A0A1A9AIU9_PLAOA</name>
<gene>
    <name evidence="2" type="ORF">POVWA1_073870</name>
</gene>
<feature type="region of interest" description="Disordered" evidence="1">
    <location>
        <begin position="194"/>
        <end position="264"/>
    </location>
</feature>
<protein>
    <recommendedName>
        <fullName evidence="4">STP1 protein</fullName>
    </recommendedName>
</protein>
<reference evidence="3" key="1">
    <citation type="submission" date="2016-05" db="EMBL/GenBank/DDBJ databases">
        <authorList>
            <person name="Naeem Raeece"/>
        </authorList>
    </citation>
    <scope>NUCLEOTIDE SEQUENCE [LARGE SCALE GENOMIC DNA]</scope>
</reference>
<evidence type="ECO:0000313" key="3">
    <source>
        <dbReference type="Proteomes" id="UP000078555"/>
    </source>
</evidence>
<dbReference type="Proteomes" id="UP000078555">
    <property type="component" value="Unassembled WGS sequence"/>
</dbReference>
<evidence type="ECO:0000313" key="2">
    <source>
        <dbReference type="EMBL" id="SBT56022.1"/>
    </source>
</evidence>
<dbReference type="EMBL" id="FLRD01000972">
    <property type="protein sequence ID" value="SBT56022.1"/>
    <property type="molecule type" value="Genomic_DNA"/>
</dbReference>
<proteinExistence type="predicted"/>
<accession>A0A1A9AIU9</accession>
<evidence type="ECO:0008006" key="4">
    <source>
        <dbReference type="Google" id="ProtNLM"/>
    </source>
</evidence>
<evidence type="ECO:0000256" key="1">
    <source>
        <dbReference type="SAM" id="MobiDB-lite"/>
    </source>
</evidence>
<keyword evidence="3" id="KW-1185">Reference proteome</keyword>